<feature type="signal peptide" evidence="1">
    <location>
        <begin position="1"/>
        <end position="30"/>
    </location>
</feature>
<evidence type="ECO:0000256" key="1">
    <source>
        <dbReference type="SAM" id="SignalP"/>
    </source>
</evidence>
<evidence type="ECO:0000313" key="3">
    <source>
        <dbReference type="Proteomes" id="UP001595783"/>
    </source>
</evidence>
<name>A0ABV7ZKB5_9HELI</name>
<keyword evidence="3" id="KW-1185">Reference proteome</keyword>
<comment type="caution">
    <text evidence="2">The sequence shown here is derived from an EMBL/GenBank/DDBJ whole genome shotgun (WGS) entry which is preliminary data.</text>
</comment>
<dbReference type="RefSeq" id="WP_382262708.1">
    <property type="nucleotide sequence ID" value="NZ_FZMF01000012.1"/>
</dbReference>
<protein>
    <submittedName>
        <fullName evidence="2">Uncharacterized protein</fullName>
    </submittedName>
</protein>
<evidence type="ECO:0000313" key="2">
    <source>
        <dbReference type="EMBL" id="MFC3848149.1"/>
    </source>
</evidence>
<dbReference type="Proteomes" id="UP001595783">
    <property type="component" value="Unassembled WGS sequence"/>
</dbReference>
<gene>
    <name evidence="2" type="ORF">ACFOPX_06385</name>
</gene>
<sequence>MALRGVCAILGFLCVLANFCWGGACGTSQAAALRAQAQQFIDLSDPEQVAYVLDVYKADVDDTLYCGFVARLFDTRADESAVNVRAMCFRLTKTSKKGSHVFKGFCLDLYPSSTRSQIGMEFRKNAFVLHINEYYVECDHEHYDGRTLTFELVRNHNRYILQTYSRDNDDGSDPFYRQKRDGKRIFMDQINGSVLENLENHCYKKHYCQTWEEKNGIE</sequence>
<keyword evidence="1" id="KW-0732">Signal</keyword>
<reference evidence="3" key="1">
    <citation type="journal article" date="2019" name="Int. J. Syst. Evol. Microbiol.">
        <title>The Global Catalogue of Microorganisms (GCM) 10K type strain sequencing project: providing services to taxonomists for standard genome sequencing and annotation.</title>
        <authorList>
            <consortium name="The Broad Institute Genomics Platform"/>
            <consortium name="The Broad Institute Genome Sequencing Center for Infectious Disease"/>
            <person name="Wu L."/>
            <person name="Ma J."/>
        </authorList>
    </citation>
    <scope>NUCLEOTIDE SEQUENCE [LARGE SCALE GENOMIC DNA]</scope>
    <source>
        <strain evidence="3">CCUG 53816</strain>
    </source>
</reference>
<proteinExistence type="predicted"/>
<dbReference type="EMBL" id="JBHRZO010000042">
    <property type="protein sequence ID" value="MFC3848149.1"/>
    <property type="molecule type" value="Genomic_DNA"/>
</dbReference>
<organism evidence="2 3">
    <name type="scientific">Helicobacter baculiformis</name>
    <dbReference type="NCBI Taxonomy" id="427351"/>
    <lineage>
        <taxon>Bacteria</taxon>
        <taxon>Pseudomonadati</taxon>
        <taxon>Campylobacterota</taxon>
        <taxon>Epsilonproteobacteria</taxon>
        <taxon>Campylobacterales</taxon>
        <taxon>Helicobacteraceae</taxon>
        <taxon>Helicobacter</taxon>
    </lineage>
</organism>
<feature type="chain" id="PRO_5045337489" evidence="1">
    <location>
        <begin position="31"/>
        <end position="218"/>
    </location>
</feature>
<accession>A0ABV7ZKB5</accession>
<dbReference type="PROSITE" id="PS51257">
    <property type="entry name" value="PROKAR_LIPOPROTEIN"/>
    <property type="match status" value="1"/>
</dbReference>